<dbReference type="AlphaFoldDB" id="A0A077PLK3"/>
<dbReference type="Proteomes" id="UP000028500">
    <property type="component" value="Unassembled WGS sequence"/>
</dbReference>
<feature type="transmembrane region" description="Helical" evidence="2">
    <location>
        <begin position="21"/>
        <end position="41"/>
    </location>
</feature>
<keyword evidence="1" id="KW-0175">Coiled coil</keyword>
<dbReference type="EMBL" id="CBSY010000237">
    <property type="protein sequence ID" value="CDH21492.1"/>
    <property type="molecule type" value="Genomic_DNA"/>
</dbReference>
<feature type="coiled-coil region" evidence="1">
    <location>
        <begin position="82"/>
        <end position="109"/>
    </location>
</feature>
<keyword evidence="2" id="KW-0472">Membrane</keyword>
<dbReference type="InterPro" id="IPR004929">
    <property type="entry name" value="I-spanin"/>
</dbReference>
<dbReference type="GO" id="GO:0044659">
    <property type="term" value="P:viral release from host cell by cytolysis"/>
    <property type="evidence" value="ECO:0007669"/>
    <property type="project" value="InterPro"/>
</dbReference>
<accession>A0A077PLK3</accession>
<evidence type="ECO:0000256" key="2">
    <source>
        <dbReference type="SAM" id="Phobius"/>
    </source>
</evidence>
<dbReference type="Pfam" id="PF03245">
    <property type="entry name" value="Phage_lysis"/>
    <property type="match status" value="1"/>
</dbReference>
<sequence>MCADWLGLVFLSGNIAMKFTLTHYTIIVLIGVAGIASFGSYHYSTEYEKQKEANGLQATEIKQLTDTLNYQNTHIDMLHEMDTKHTQELDNAKSEIDTLRADVAAGRRKLLIKAICPVSKTTSSGSMGDAATVELTGETGSTVLDIREDIINDLAKLRYLQDYVNTECKGGK</sequence>
<keyword evidence="2" id="KW-1133">Transmembrane helix</keyword>
<protein>
    <submittedName>
        <fullName evidence="3">Putative Rac prophage prophage lambda endopeptidase</fullName>
    </submittedName>
</protein>
<comment type="caution">
    <text evidence="3">The sequence shown here is derived from an EMBL/GenBank/DDBJ whole genome shotgun (WGS) entry which is preliminary data.</text>
</comment>
<proteinExistence type="predicted"/>
<evidence type="ECO:0000313" key="4">
    <source>
        <dbReference type="Proteomes" id="UP000028500"/>
    </source>
</evidence>
<organism evidence="3 4">
    <name type="scientific">Xenorhabdus bovienii str. kraussei Quebec</name>
    <dbReference type="NCBI Taxonomy" id="1398203"/>
    <lineage>
        <taxon>Bacteria</taxon>
        <taxon>Pseudomonadati</taxon>
        <taxon>Pseudomonadota</taxon>
        <taxon>Gammaproteobacteria</taxon>
        <taxon>Enterobacterales</taxon>
        <taxon>Morganellaceae</taxon>
        <taxon>Xenorhabdus</taxon>
    </lineage>
</organism>
<name>A0A077PLK3_XENBV</name>
<dbReference type="HOGENOM" id="CLU_117687_0_0_6"/>
<keyword evidence="4" id="KW-1185">Reference proteome</keyword>
<reference evidence="3" key="1">
    <citation type="submission" date="2013-07" db="EMBL/GenBank/DDBJ databases">
        <title>Sub-species coevolution in mutualistic symbiosis.</title>
        <authorList>
            <person name="Murfin K."/>
            <person name="Klassen J."/>
            <person name="Lee M."/>
            <person name="Forst S."/>
            <person name="Stock P."/>
            <person name="Goodrich-Blair H."/>
        </authorList>
    </citation>
    <scope>NUCLEOTIDE SEQUENCE [LARGE SCALE GENOMIC DNA]</scope>
    <source>
        <strain evidence="3">Kraussei Quebec</strain>
    </source>
</reference>
<evidence type="ECO:0000256" key="1">
    <source>
        <dbReference type="SAM" id="Coils"/>
    </source>
</evidence>
<gene>
    <name evidence="3" type="ORF">XBKQ1_480004</name>
</gene>
<evidence type="ECO:0000313" key="3">
    <source>
        <dbReference type="EMBL" id="CDH21492.1"/>
    </source>
</evidence>
<keyword evidence="2" id="KW-0812">Transmembrane</keyword>